<dbReference type="PANTHER" id="PTHR35394:SF5">
    <property type="entry name" value="DUF3176 DOMAIN-CONTAINING PROTEIN"/>
    <property type="match status" value="1"/>
</dbReference>
<sequence>MTLAKSAMLLIVAEGISQLKWVYFREQSRRLYDMLHFDNASRGPWGAAELMWSVRWHAVIASIGAFITIVALAMDPFTQQVIAYETTDRNVTGVAATFRNARSYDDRLPNSSSGNDIRGDLKMQLNVTAAIFSGISQATQKVAFTCGTGNCTWPIIHTLGVCSSCQNLTGTTKPKCSTPTYTETCNITYNGIFVQASNKESQPGPQWTTSELTLLNISSEYPLSGNDSFNGSLDHILAVLPNADTANVHFPSSINTYSCNLSLCQKSYNSTVVNGTLIETLISTSPLTFPLCGLSGSLSSTGNTWLDPTTQVETCPGFLDSNIPQSLDPTNRIAMLTDPSIFWINAATVQEMRIFIRDLMSNQSTSTTTAGTGAYSVDKSLANMLYYSNSGDYVETMNGIAEALSNNVIRHGPNATWQSGTAQVPTTRLKVIWGWLTLPVGSVVSSVVFLGVVILFSSAGDKRGVVWKSSILATMFHRLEGQDLDKRTLEEMESTAKEVRVRLGEDGEGNLGLLREGGQIAALNGAKDSGIRRRWFRS</sequence>
<comment type="caution">
    <text evidence="2">The sequence shown here is derived from an EMBL/GenBank/DDBJ whole genome shotgun (WGS) entry which is preliminary data.</text>
</comment>
<name>A0A8H6VKB2_9PEZI</name>
<gene>
    <name evidence="2" type="ORF">HII31_03851</name>
</gene>
<protein>
    <submittedName>
        <fullName evidence="2">Uncharacterized protein</fullName>
    </submittedName>
</protein>
<evidence type="ECO:0000313" key="2">
    <source>
        <dbReference type="EMBL" id="KAF7194830.1"/>
    </source>
</evidence>
<accession>A0A8H6VKB2</accession>
<evidence type="ECO:0000256" key="1">
    <source>
        <dbReference type="SAM" id="Phobius"/>
    </source>
</evidence>
<dbReference type="PANTHER" id="PTHR35394">
    <property type="entry name" value="DUF3176 DOMAIN-CONTAINING PROTEIN"/>
    <property type="match status" value="1"/>
</dbReference>
<dbReference type="Proteomes" id="UP000660729">
    <property type="component" value="Unassembled WGS sequence"/>
</dbReference>
<dbReference type="EMBL" id="JABCIY010000052">
    <property type="protein sequence ID" value="KAF7194830.1"/>
    <property type="molecule type" value="Genomic_DNA"/>
</dbReference>
<proteinExistence type="predicted"/>
<keyword evidence="3" id="KW-1185">Reference proteome</keyword>
<keyword evidence="1" id="KW-1133">Transmembrane helix</keyword>
<dbReference type="InterPro" id="IPR021514">
    <property type="entry name" value="DUF3176"/>
</dbReference>
<keyword evidence="1" id="KW-0472">Membrane</keyword>
<organism evidence="2 3">
    <name type="scientific">Pseudocercospora fuligena</name>
    <dbReference type="NCBI Taxonomy" id="685502"/>
    <lineage>
        <taxon>Eukaryota</taxon>
        <taxon>Fungi</taxon>
        <taxon>Dikarya</taxon>
        <taxon>Ascomycota</taxon>
        <taxon>Pezizomycotina</taxon>
        <taxon>Dothideomycetes</taxon>
        <taxon>Dothideomycetidae</taxon>
        <taxon>Mycosphaerellales</taxon>
        <taxon>Mycosphaerellaceae</taxon>
        <taxon>Pseudocercospora</taxon>
    </lineage>
</organism>
<feature type="transmembrane region" description="Helical" evidence="1">
    <location>
        <begin position="432"/>
        <end position="456"/>
    </location>
</feature>
<dbReference type="AlphaFoldDB" id="A0A8H6VKB2"/>
<evidence type="ECO:0000313" key="3">
    <source>
        <dbReference type="Proteomes" id="UP000660729"/>
    </source>
</evidence>
<reference evidence="2" key="1">
    <citation type="submission" date="2020-04" db="EMBL/GenBank/DDBJ databases">
        <title>Draft genome resource of the tomato pathogen Pseudocercospora fuligena.</title>
        <authorList>
            <person name="Zaccaron A."/>
        </authorList>
    </citation>
    <scope>NUCLEOTIDE SEQUENCE</scope>
    <source>
        <strain evidence="2">PF001</strain>
    </source>
</reference>
<dbReference type="Pfam" id="PF11374">
    <property type="entry name" value="DUF3176"/>
    <property type="match status" value="1"/>
</dbReference>
<keyword evidence="1" id="KW-0812">Transmembrane</keyword>
<dbReference type="OrthoDB" id="5242705at2759"/>